<organism evidence="1 2">
    <name type="scientific">Mycena sanguinolenta</name>
    <dbReference type="NCBI Taxonomy" id="230812"/>
    <lineage>
        <taxon>Eukaryota</taxon>
        <taxon>Fungi</taxon>
        <taxon>Dikarya</taxon>
        <taxon>Basidiomycota</taxon>
        <taxon>Agaricomycotina</taxon>
        <taxon>Agaricomycetes</taxon>
        <taxon>Agaricomycetidae</taxon>
        <taxon>Agaricales</taxon>
        <taxon>Marasmiineae</taxon>
        <taxon>Mycenaceae</taxon>
        <taxon>Mycena</taxon>
    </lineage>
</organism>
<keyword evidence="2" id="KW-1185">Reference proteome</keyword>
<dbReference type="Proteomes" id="UP000623467">
    <property type="component" value="Unassembled WGS sequence"/>
</dbReference>
<dbReference type="AlphaFoldDB" id="A0A8H7CNG1"/>
<comment type="caution">
    <text evidence="1">The sequence shown here is derived from an EMBL/GenBank/DDBJ whole genome shotgun (WGS) entry which is preliminary data.</text>
</comment>
<accession>A0A8H7CNG1</accession>
<sequence>MTVYRDLPALRRAWVQWDTEESQSSKFNSVDFLRMAISLVEIGVHCEYRFLPTLLPPHTQLTRYDFDAPLQTHRELLRALPNLQEVRIRRHFDDDDHWPELGEPVDVRSLRRLYVTDPIIFDYLRAPSLEEVAILSTGTDVAAGYGSLERFLTRSSCSPRRLVIEGLLHAQSTAAILQKYPSFTEIAVIEAVLDEDISTFLALFTISSSTPSELVFPHIREIGFACRKGDTILCPLFLDMLDSRASVKESALKTAVLLFMNSHVEPDPRSVARLEVLRGAALQVSLLFERDARERVDEWLHNFDWT</sequence>
<protein>
    <submittedName>
        <fullName evidence="1">Uncharacterized protein</fullName>
    </submittedName>
</protein>
<proteinExistence type="predicted"/>
<gene>
    <name evidence="1" type="ORF">MSAN_02071500</name>
</gene>
<dbReference type="EMBL" id="JACAZH010000027">
    <property type="protein sequence ID" value="KAF7341728.1"/>
    <property type="molecule type" value="Genomic_DNA"/>
</dbReference>
<evidence type="ECO:0000313" key="2">
    <source>
        <dbReference type="Proteomes" id="UP000623467"/>
    </source>
</evidence>
<evidence type="ECO:0000313" key="1">
    <source>
        <dbReference type="EMBL" id="KAF7341728.1"/>
    </source>
</evidence>
<name>A0A8H7CNG1_9AGAR</name>
<reference evidence="1" key="1">
    <citation type="submission" date="2020-05" db="EMBL/GenBank/DDBJ databases">
        <title>Mycena genomes resolve the evolution of fungal bioluminescence.</title>
        <authorList>
            <person name="Tsai I.J."/>
        </authorList>
    </citation>
    <scope>NUCLEOTIDE SEQUENCE</scope>
    <source>
        <strain evidence="1">160909Yilan</strain>
    </source>
</reference>